<protein>
    <submittedName>
        <fullName evidence="1">Uncharacterized protein</fullName>
    </submittedName>
</protein>
<dbReference type="Proteomes" id="UP000828390">
    <property type="component" value="Unassembled WGS sequence"/>
</dbReference>
<comment type="caution">
    <text evidence="1">The sequence shown here is derived from an EMBL/GenBank/DDBJ whole genome shotgun (WGS) entry which is preliminary data.</text>
</comment>
<evidence type="ECO:0000313" key="2">
    <source>
        <dbReference type="EMBL" id="KAH3866256.1"/>
    </source>
</evidence>
<reference evidence="1" key="1">
    <citation type="journal article" date="2019" name="bioRxiv">
        <title>The Genome of the Zebra Mussel, Dreissena polymorpha: A Resource for Invasive Species Research.</title>
        <authorList>
            <person name="McCartney M.A."/>
            <person name="Auch B."/>
            <person name="Kono T."/>
            <person name="Mallez S."/>
            <person name="Zhang Y."/>
            <person name="Obille A."/>
            <person name="Becker A."/>
            <person name="Abrahante J.E."/>
            <person name="Garbe J."/>
            <person name="Badalamenti J.P."/>
            <person name="Herman A."/>
            <person name="Mangelson H."/>
            <person name="Liachko I."/>
            <person name="Sullivan S."/>
            <person name="Sone E.D."/>
            <person name="Koren S."/>
            <person name="Silverstein K.A.T."/>
            <person name="Beckman K.B."/>
            <person name="Gohl D.M."/>
        </authorList>
    </citation>
    <scope>NUCLEOTIDE SEQUENCE</scope>
    <source>
        <strain evidence="1">Duluth1</strain>
        <tissue evidence="1">Whole animal</tissue>
    </source>
</reference>
<evidence type="ECO:0000313" key="1">
    <source>
        <dbReference type="EMBL" id="KAH3866062.1"/>
    </source>
</evidence>
<gene>
    <name evidence="1" type="ORF">DPMN_029113</name>
    <name evidence="2" type="ORF">DPMN_029315</name>
</gene>
<reference evidence="1" key="2">
    <citation type="submission" date="2020-11" db="EMBL/GenBank/DDBJ databases">
        <authorList>
            <person name="McCartney M.A."/>
            <person name="Auch B."/>
            <person name="Kono T."/>
            <person name="Mallez S."/>
            <person name="Becker A."/>
            <person name="Gohl D.M."/>
            <person name="Silverstein K.A.T."/>
            <person name="Koren S."/>
            <person name="Bechman K.B."/>
            <person name="Herman A."/>
            <person name="Abrahante J.E."/>
            <person name="Garbe J."/>
        </authorList>
    </citation>
    <scope>NUCLEOTIDE SEQUENCE</scope>
    <source>
        <strain evidence="1">Duluth1</strain>
        <tissue evidence="1">Whole animal</tissue>
    </source>
</reference>
<keyword evidence="3" id="KW-1185">Reference proteome</keyword>
<dbReference type="AlphaFoldDB" id="A0A9D4LVW4"/>
<evidence type="ECO:0000313" key="3">
    <source>
        <dbReference type="Proteomes" id="UP000828390"/>
    </source>
</evidence>
<dbReference type="EMBL" id="JAIWYP010000002">
    <property type="protein sequence ID" value="KAH3866062.1"/>
    <property type="molecule type" value="Genomic_DNA"/>
</dbReference>
<sequence>MARPTRILVPQLLTHWDPRVTGAYLGIQQYARALCLRPDSADTLERSIVFGSKQLYHSIMLYLVMPVSTATAEISFSTMRRVVRW</sequence>
<accession>A0A9D4LVW4</accession>
<name>A0A9D4LVW4_DREPO</name>
<dbReference type="EMBL" id="JAIWYP010000002">
    <property type="protein sequence ID" value="KAH3866256.1"/>
    <property type="molecule type" value="Genomic_DNA"/>
</dbReference>
<proteinExistence type="predicted"/>
<organism evidence="1 3">
    <name type="scientific">Dreissena polymorpha</name>
    <name type="common">Zebra mussel</name>
    <name type="synonym">Mytilus polymorpha</name>
    <dbReference type="NCBI Taxonomy" id="45954"/>
    <lineage>
        <taxon>Eukaryota</taxon>
        <taxon>Metazoa</taxon>
        <taxon>Spiralia</taxon>
        <taxon>Lophotrochozoa</taxon>
        <taxon>Mollusca</taxon>
        <taxon>Bivalvia</taxon>
        <taxon>Autobranchia</taxon>
        <taxon>Heteroconchia</taxon>
        <taxon>Euheterodonta</taxon>
        <taxon>Imparidentia</taxon>
        <taxon>Neoheterodontei</taxon>
        <taxon>Myida</taxon>
        <taxon>Dreissenoidea</taxon>
        <taxon>Dreissenidae</taxon>
        <taxon>Dreissena</taxon>
    </lineage>
</organism>